<organism evidence="1 2">
    <name type="scientific">Rosa chinensis</name>
    <name type="common">China rose</name>
    <dbReference type="NCBI Taxonomy" id="74649"/>
    <lineage>
        <taxon>Eukaryota</taxon>
        <taxon>Viridiplantae</taxon>
        <taxon>Streptophyta</taxon>
        <taxon>Embryophyta</taxon>
        <taxon>Tracheophyta</taxon>
        <taxon>Spermatophyta</taxon>
        <taxon>Magnoliopsida</taxon>
        <taxon>eudicotyledons</taxon>
        <taxon>Gunneridae</taxon>
        <taxon>Pentapetalae</taxon>
        <taxon>rosids</taxon>
        <taxon>fabids</taxon>
        <taxon>Rosales</taxon>
        <taxon>Rosaceae</taxon>
        <taxon>Rosoideae</taxon>
        <taxon>Rosoideae incertae sedis</taxon>
        <taxon>Rosa</taxon>
    </lineage>
</organism>
<protein>
    <submittedName>
        <fullName evidence="1">Uncharacterized protein</fullName>
    </submittedName>
</protein>
<dbReference type="STRING" id="74649.A0A2P6PQ29"/>
<proteinExistence type="predicted"/>
<evidence type="ECO:0000313" key="2">
    <source>
        <dbReference type="Proteomes" id="UP000238479"/>
    </source>
</evidence>
<dbReference type="Gramene" id="PRQ24006">
    <property type="protein sequence ID" value="PRQ24006"/>
    <property type="gene ID" value="RchiOBHm_Chr6g0267631"/>
</dbReference>
<accession>A0A2P6PQ29</accession>
<reference evidence="1 2" key="1">
    <citation type="journal article" date="2018" name="Nat. Genet.">
        <title>The Rosa genome provides new insights in the design of modern roses.</title>
        <authorList>
            <person name="Bendahmane M."/>
        </authorList>
    </citation>
    <scope>NUCLEOTIDE SEQUENCE [LARGE SCALE GENOMIC DNA]</scope>
    <source>
        <strain evidence="2">cv. Old Blush</strain>
    </source>
</reference>
<dbReference type="AlphaFoldDB" id="A0A2P6PQ29"/>
<dbReference type="Proteomes" id="UP000238479">
    <property type="component" value="Chromosome 6"/>
</dbReference>
<gene>
    <name evidence="1" type="ORF">RchiOBHm_Chr6g0267631</name>
</gene>
<sequence length="80" mass="9248">MRACSLRVSILLWLRFASPFFGGSASLFEFELDFWLMVFVGYMVVNTQEMIERAHLGDLDYVKHPPTPFTDFIAVLFAHT</sequence>
<name>A0A2P6PQ29_ROSCH</name>
<dbReference type="EMBL" id="PDCK01000044">
    <property type="protein sequence ID" value="PRQ24006.1"/>
    <property type="molecule type" value="Genomic_DNA"/>
</dbReference>
<comment type="caution">
    <text evidence="1">The sequence shown here is derived from an EMBL/GenBank/DDBJ whole genome shotgun (WGS) entry which is preliminary data.</text>
</comment>
<evidence type="ECO:0000313" key="1">
    <source>
        <dbReference type="EMBL" id="PRQ24006.1"/>
    </source>
</evidence>
<keyword evidence="2" id="KW-1185">Reference proteome</keyword>